<evidence type="ECO:0000259" key="1">
    <source>
        <dbReference type="Pfam" id="PF05229"/>
    </source>
</evidence>
<gene>
    <name evidence="2" type="ORF">ASZ90_006727</name>
</gene>
<proteinExistence type="predicted"/>
<dbReference type="PANTHER" id="PTHR37089:SF3">
    <property type="entry name" value="EXPORTED PROTEIN"/>
    <property type="match status" value="1"/>
</dbReference>
<organism evidence="2">
    <name type="scientific">hydrocarbon metagenome</name>
    <dbReference type="NCBI Taxonomy" id="938273"/>
    <lineage>
        <taxon>unclassified sequences</taxon>
        <taxon>metagenomes</taxon>
        <taxon>ecological metagenomes</taxon>
    </lineage>
</organism>
<dbReference type="AlphaFoldDB" id="A0A0W8FRY9"/>
<dbReference type="InterPro" id="IPR007893">
    <property type="entry name" value="Spore_coat_U/FanG"/>
</dbReference>
<dbReference type="EMBL" id="LNQE01000904">
    <property type="protein sequence ID" value="KUG23486.1"/>
    <property type="molecule type" value="Genomic_DNA"/>
</dbReference>
<comment type="caution">
    <text evidence="2">The sequence shown here is derived from an EMBL/GenBank/DDBJ whole genome shotgun (WGS) entry which is preliminary data.</text>
</comment>
<feature type="domain" description="Spore coat protein U/FanG" evidence="1">
    <location>
        <begin position="26"/>
        <end position="154"/>
    </location>
</feature>
<name>A0A0W8FRY9_9ZZZZ</name>
<sequence length="157" mass="16012">MKRFMVVLAAMALVIAMVGGAFAETTTTVKSTASIANACQLGGIGAIAFGDLDQVTGAAKADVAATGYTLWCTKGYSAAISINNGSNYSGSTRNLKNTTNTDLIPYALAWTTPVEGDGKSTDIATSKVALKGTIADGTYADVSAGAYEDTVTITISY</sequence>
<evidence type="ECO:0000313" key="2">
    <source>
        <dbReference type="EMBL" id="KUG23486.1"/>
    </source>
</evidence>
<protein>
    <submittedName>
        <fullName evidence="2">Spore coat u</fullName>
    </submittedName>
</protein>
<reference evidence="2" key="1">
    <citation type="journal article" date="2015" name="Proc. Natl. Acad. Sci. U.S.A.">
        <title>Networks of energetic and metabolic interactions define dynamics in microbial communities.</title>
        <authorList>
            <person name="Embree M."/>
            <person name="Liu J.K."/>
            <person name="Al-Bassam M.M."/>
            <person name="Zengler K."/>
        </authorList>
    </citation>
    <scope>NUCLEOTIDE SEQUENCE</scope>
</reference>
<dbReference type="InterPro" id="IPR053167">
    <property type="entry name" value="Spore_coat_component"/>
</dbReference>
<dbReference type="Pfam" id="PF05229">
    <property type="entry name" value="SCPU"/>
    <property type="match status" value="1"/>
</dbReference>
<dbReference type="PANTHER" id="PTHR37089">
    <property type="entry name" value="PROTEIN U-RELATED"/>
    <property type="match status" value="1"/>
</dbReference>
<accession>A0A0W8FRY9</accession>